<dbReference type="InterPro" id="IPR011992">
    <property type="entry name" value="EF-hand-dom_pair"/>
</dbReference>
<proteinExistence type="predicted"/>
<sequence>MRSLIVLAALVPLLAACGTSEEDHDETAAAANYMPPTVTSRLDFGSEIERRFHAFDTNRDDKITADELPERLKPMIARGDENGDRALSSQEWSELLLDWFDRNDLNKDGTLTSEERETYRERHPRPVQTAR</sequence>
<dbReference type="RefSeq" id="WP_076744879.1">
    <property type="nucleotide sequence ID" value="NZ_MPSB01000009.1"/>
</dbReference>
<keyword evidence="4" id="KW-1185">Reference proteome</keyword>
<feature type="region of interest" description="Disordered" evidence="1">
    <location>
        <begin position="104"/>
        <end position="131"/>
    </location>
</feature>
<dbReference type="EMBL" id="MPSB01000009">
    <property type="protein sequence ID" value="ONF95675.1"/>
    <property type="molecule type" value="Genomic_DNA"/>
</dbReference>
<dbReference type="SUPFAM" id="SSF47473">
    <property type="entry name" value="EF-hand"/>
    <property type="match status" value="1"/>
</dbReference>
<feature type="domain" description="EF-hand" evidence="2">
    <location>
        <begin position="43"/>
        <end position="78"/>
    </location>
</feature>
<protein>
    <submittedName>
        <fullName evidence="3">EF hand</fullName>
    </submittedName>
</protein>
<dbReference type="Pfam" id="PF13499">
    <property type="entry name" value="EF-hand_7"/>
    <property type="match status" value="1"/>
</dbReference>
<gene>
    <name evidence="3" type="ORF">SPHI_21120</name>
</gene>
<evidence type="ECO:0000313" key="4">
    <source>
        <dbReference type="Proteomes" id="UP000188729"/>
    </source>
</evidence>
<dbReference type="GO" id="GO:0005509">
    <property type="term" value="F:calcium ion binding"/>
    <property type="evidence" value="ECO:0007669"/>
    <property type="project" value="InterPro"/>
</dbReference>
<dbReference type="Proteomes" id="UP000188729">
    <property type="component" value="Unassembled WGS sequence"/>
</dbReference>
<dbReference type="STRING" id="1915074.SPHI_21120"/>
<dbReference type="PROSITE" id="PS50222">
    <property type="entry name" value="EF_HAND_2"/>
    <property type="match status" value="1"/>
</dbReference>
<dbReference type="AlphaFoldDB" id="A0A1V2ET63"/>
<name>A0A1V2ET63_9SPHN</name>
<reference evidence="3 4" key="1">
    <citation type="submission" date="2016-11" db="EMBL/GenBank/DDBJ databases">
        <title>Genome sequence of Sphingomonas jeddahensis G39.</title>
        <authorList>
            <person name="Poehlein A."/>
            <person name="Wuebbeler J.H."/>
            <person name="Steinbuechel A."/>
            <person name="Daniel R."/>
        </authorList>
    </citation>
    <scope>NUCLEOTIDE SEQUENCE [LARGE SCALE GENOMIC DNA]</scope>
    <source>
        <strain evidence="3 4">G39</strain>
    </source>
</reference>
<dbReference type="PROSITE" id="PS51257">
    <property type="entry name" value="PROKAR_LIPOPROTEIN"/>
    <property type="match status" value="1"/>
</dbReference>
<feature type="compositionally biased region" description="Basic and acidic residues" evidence="1">
    <location>
        <begin position="104"/>
        <end position="121"/>
    </location>
</feature>
<dbReference type="OrthoDB" id="7596931at2"/>
<accession>A0A1V2ET63</accession>
<dbReference type="Gene3D" id="1.10.238.10">
    <property type="entry name" value="EF-hand"/>
    <property type="match status" value="1"/>
</dbReference>
<dbReference type="InterPro" id="IPR002048">
    <property type="entry name" value="EF_hand_dom"/>
</dbReference>
<comment type="caution">
    <text evidence="3">The sequence shown here is derived from an EMBL/GenBank/DDBJ whole genome shotgun (WGS) entry which is preliminary data.</text>
</comment>
<evidence type="ECO:0000256" key="1">
    <source>
        <dbReference type="SAM" id="MobiDB-lite"/>
    </source>
</evidence>
<evidence type="ECO:0000313" key="3">
    <source>
        <dbReference type="EMBL" id="ONF95675.1"/>
    </source>
</evidence>
<organism evidence="3 4">
    <name type="scientific">Sphingomonas jeddahensis</name>
    <dbReference type="NCBI Taxonomy" id="1915074"/>
    <lineage>
        <taxon>Bacteria</taxon>
        <taxon>Pseudomonadati</taxon>
        <taxon>Pseudomonadota</taxon>
        <taxon>Alphaproteobacteria</taxon>
        <taxon>Sphingomonadales</taxon>
        <taxon>Sphingomonadaceae</taxon>
        <taxon>Sphingomonas</taxon>
    </lineage>
</organism>
<evidence type="ECO:0000259" key="2">
    <source>
        <dbReference type="PROSITE" id="PS50222"/>
    </source>
</evidence>
<dbReference type="PROSITE" id="PS00018">
    <property type="entry name" value="EF_HAND_1"/>
    <property type="match status" value="1"/>
</dbReference>
<dbReference type="InterPro" id="IPR018247">
    <property type="entry name" value="EF_Hand_1_Ca_BS"/>
</dbReference>